<feature type="domain" description="Bacteriophage T5 Orf172 DNA-binding" evidence="2">
    <location>
        <begin position="334"/>
        <end position="417"/>
    </location>
</feature>
<evidence type="ECO:0000313" key="4">
    <source>
        <dbReference type="Proteomes" id="UP000598775"/>
    </source>
</evidence>
<dbReference type="InterPro" id="IPR025280">
    <property type="entry name" value="SNIPE"/>
</dbReference>
<keyword evidence="4" id="KW-1185">Reference proteome</keyword>
<organism evidence="3 4">
    <name type="scientific">Subtercola lobariae</name>
    <dbReference type="NCBI Taxonomy" id="1588641"/>
    <lineage>
        <taxon>Bacteria</taxon>
        <taxon>Bacillati</taxon>
        <taxon>Actinomycetota</taxon>
        <taxon>Actinomycetes</taxon>
        <taxon>Micrococcales</taxon>
        <taxon>Microbacteriaceae</taxon>
        <taxon>Subtercola</taxon>
    </lineage>
</organism>
<comment type="caution">
    <text evidence="3">The sequence shown here is derived from an EMBL/GenBank/DDBJ whole genome shotgun (WGS) entry which is preliminary data.</text>
</comment>
<dbReference type="Proteomes" id="UP000598775">
    <property type="component" value="Unassembled WGS sequence"/>
</dbReference>
<accession>A0A917B8L5</accession>
<dbReference type="Pfam" id="PF13250">
    <property type="entry name" value="SNIPE"/>
    <property type="match status" value="1"/>
</dbReference>
<dbReference type="SMART" id="SM00974">
    <property type="entry name" value="T5orf172"/>
    <property type="match status" value="1"/>
</dbReference>
<sequence>MPVANAQAIIVPIAIDRLSKRDARDLATRLQAECERLAAIVEKHGLKTFADIDSYRAQAEAAMAAERAALEVRLAELNRSLQEVGMRRQSAETEVAALNAQRIEIAATIELQNVGLFDFEHPAQSSAQLATQLESLRSSIKERIRLKQAVITATGFTFNGSTALGKKFTDNMAKVLLRAYNAEAENAIKTTRAGNLQVAQTRLTRAAEQIAKSGEMASLRIDPQFHFLRLKEIELANEHLMTVQREKELERERRAELREQQKAEQELRREGERLQKEKAHYAAAIAALAANGDLDGVERMNAKLEDVQRAIDDVDYRTANIRAGYVYVISNVGAFGERMVKIGMTRRLEPMDRVNELGDASVPFRFDVHALFFADDAVGVEAMLHQTFAAQRVNRVNLRREFFYTTPAEVLAALKAQSIEVVEYSIEALAVEFRASTGNVLVS</sequence>
<proteinExistence type="predicted"/>
<evidence type="ECO:0000313" key="3">
    <source>
        <dbReference type="EMBL" id="GGF28907.1"/>
    </source>
</evidence>
<protein>
    <recommendedName>
        <fullName evidence="2">Bacteriophage T5 Orf172 DNA-binding domain-containing protein</fullName>
    </recommendedName>
</protein>
<name>A0A917B8L5_9MICO</name>
<feature type="coiled-coil region" evidence="1">
    <location>
        <begin position="67"/>
        <end position="101"/>
    </location>
</feature>
<feature type="coiled-coil region" evidence="1">
    <location>
        <begin position="240"/>
        <end position="317"/>
    </location>
</feature>
<dbReference type="InterPro" id="IPR018306">
    <property type="entry name" value="Phage_T5_Orf172_DNA-bd"/>
</dbReference>
<keyword evidence="1" id="KW-0175">Coiled coil</keyword>
<dbReference type="Pfam" id="PF13455">
    <property type="entry name" value="MUG113"/>
    <property type="match status" value="1"/>
</dbReference>
<reference evidence="3 4" key="1">
    <citation type="journal article" date="2014" name="Int. J. Syst. Evol. Microbiol.">
        <title>Complete genome sequence of Corynebacterium casei LMG S-19264T (=DSM 44701T), isolated from a smear-ripened cheese.</title>
        <authorList>
            <consortium name="US DOE Joint Genome Institute (JGI-PGF)"/>
            <person name="Walter F."/>
            <person name="Albersmeier A."/>
            <person name="Kalinowski J."/>
            <person name="Ruckert C."/>
        </authorList>
    </citation>
    <scope>NUCLEOTIDE SEQUENCE [LARGE SCALE GENOMIC DNA]</scope>
    <source>
        <strain evidence="3 4">CGMCC 1.12976</strain>
    </source>
</reference>
<dbReference type="AlphaFoldDB" id="A0A917B8L5"/>
<evidence type="ECO:0000256" key="1">
    <source>
        <dbReference type="SAM" id="Coils"/>
    </source>
</evidence>
<dbReference type="EMBL" id="BMGP01000004">
    <property type="protein sequence ID" value="GGF28907.1"/>
    <property type="molecule type" value="Genomic_DNA"/>
</dbReference>
<evidence type="ECO:0000259" key="2">
    <source>
        <dbReference type="SMART" id="SM00974"/>
    </source>
</evidence>
<gene>
    <name evidence="3" type="ORF">GCM10011399_22540</name>
</gene>